<dbReference type="HAMAP" id="MF_01347">
    <property type="entry name" value="ATP_synth_beta_bact"/>
    <property type="match status" value="1"/>
</dbReference>
<dbReference type="Gene3D" id="2.40.10.170">
    <property type="match status" value="1"/>
</dbReference>
<protein>
    <recommendedName>
        <fullName evidence="13">ATP synthase subunit beta</fullName>
        <ecNumber evidence="13">7.1.2.2</ecNumber>
    </recommendedName>
    <alternativeName>
        <fullName evidence="13">ATP synthase F1 sector subunit beta</fullName>
    </alternativeName>
    <alternativeName>
        <fullName evidence="13">F-ATPase subunit beta</fullName>
    </alternativeName>
</protein>
<dbReference type="Gene3D" id="3.40.50.300">
    <property type="entry name" value="P-loop containing nucleotide triphosphate hydrolases"/>
    <property type="match status" value="1"/>
</dbReference>
<reference evidence="16" key="1">
    <citation type="submission" date="2021-01" db="EMBL/GenBank/DDBJ databases">
        <title>Genome public.</title>
        <authorList>
            <person name="Liu C."/>
            <person name="Sun Q."/>
        </authorList>
    </citation>
    <scope>NUCLEOTIDE SEQUENCE [LARGE SCALE GENOMIC DNA]</scope>
    <source>
        <strain evidence="16">CGMCC 1.18722</strain>
    </source>
</reference>
<evidence type="ECO:0000256" key="7">
    <source>
        <dbReference type="ARBA" id="ARBA00022967"/>
    </source>
</evidence>
<dbReference type="SUPFAM" id="SSF47917">
    <property type="entry name" value="C-terminal domain of alpha and beta subunits of F1 ATP synthase"/>
    <property type="match status" value="1"/>
</dbReference>
<dbReference type="InterPro" id="IPR024034">
    <property type="entry name" value="ATPase_F1/V1_b/a_C"/>
</dbReference>
<dbReference type="CDD" id="cd18110">
    <property type="entry name" value="ATP-synt_F1_beta_C"/>
    <property type="match status" value="1"/>
</dbReference>
<dbReference type="InterPro" id="IPR036121">
    <property type="entry name" value="ATPase_F1/V1/A1_a/bsu_N_sf"/>
</dbReference>
<dbReference type="InterPro" id="IPR050053">
    <property type="entry name" value="ATPase_alpha/beta_chains"/>
</dbReference>
<dbReference type="InterPro" id="IPR003593">
    <property type="entry name" value="AAA+_ATPase"/>
</dbReference>
<comment type="caution">
    <text evidence="15">The sequence shown here is derived from an EMBL/GenBank/DDBJ whole genome shotgun (WGS) entry which is preliminary data.</text>
</comment>
<evidence type="ECO:0000313" key="15">
    <source>
        <dbReference type="EMBL" id="MBL1379305.1"/>
    </source>
</evidence>
<dbReference type="SUPFAM" id="SSF52540">
    <property type="entry name" value="P-loop containing nucleoside triphosphate hydrolases"/>
    <property type="match status" value="1"/>
</dbReference>
<dbReference type="Gene3D" id="1.10.1140.10">
    <property type="entry name" value="Bovine Mitochondrial F1-atpase, Atp Synthase Beta Chain, Chain D, domain 3"/>
    <property type="match status" value="1"/>
</dbReference>
<dbReference type="Pfam" id="PF00006">
    <property type="entry name" value="ATP-synt_ab"/>
    <property type="match status" value="1"/>
</dbReference>
<dbReference type="InterPro" id="IPR004100">
    <property type="entry name" value="ATPase_F1/V1/A1_a/bsu_N"/>
</dbReference>
<dbReference type="InterPro" id="IPR055190">
    <property type="entry name" value="ATP-synt_VA_C"/>
</dbReference>
<comment type="similarity">
    <text evidence="12">Belongs to the ATPase alpha/beta chains family. T3SS ATPase subfamily.</text>
</comment>
<keyword evidence="8 13" id="KW-0406">Ion transport</keyword>
<evidence type="ECO:0000256" key="3">
    <source>
        <dbReference type="ARBA" id="ARBA00022475"/>
    </source>
</evidence>
<keyword evidence="11 13" id="KW-0066">ATP synthesis</keyword>
<evidence type="ECO:0000256" key="1">
    <source>
        <dbReference type="ARBA" id="ARBA00004370"/>
    </source>
</evidence>
<dbReference type="InterPro" id="IPR027417">
    <property type="entry name" value="P-loop_NTPase"/>
</dbReference>
<evidence type="ECO:0000256" key="5">
    <source>
        <dbReference type="ARBA" id="ARBA00022781"/>
    </source>
</evidence>
<dbReference type="PANTHER" id="PTHR15184">
    <property type="entry name" value="ATP SYNTHASE"/>
    <property type="match status" value="1"/>
</dbReference>
<keyword evidence="6 13" id="KW-0067">ATP-binding</keyword>
<keyword evidence="4 13" id="KW-0547">Nucleotide-binding</keyword>
<dbReference type="PANTHER" id="PTHR15184:SF71">
    <property type="entry name" value="ATP SYNTHASE SUBUNIT BETA, MITOCHONDRIAL"/>
    <property type="match status" value="1"/>
</dbReference>
<dbReference type="SMART" id="SM00382">
    <property type="entry name" value="AAA"/>
    <property type="match status" value="1"/>
</dbReference>
<evidence type="ECO:0000256" key="11">
    <source>
        <dbReference type="ARBA" id="ARBA00023310"/>
    </source>
</evidence>
<keyword evidence="9 13" id="KW-0472">Membrane</keyword>
<evidence type="ECO:0000256" key="8">
    <source>
        <dbReference type="ARBA" id="ARBA00023065"/>
    </source>
</evidence>
<dbReference type="InterPro" id="IPR020003">
    <property type="entry name" value="ATPase_a/bsu_AS"/>
</dbReference>
<evidence type="ECO:0000259" key="14">
    <source>
        <dbReference type="SMART" id="SM00382"/>
    </source>
</evidence>
<dbReference type="InterPro" id="IPR005722">
    <property type="entry name" value="ATP_synth_F1_bsu"/>
</dbReference>
<dbReference type="PROSITE" id="PS00152">
    <property type="entry name" value="ATPASE_ALPHA_BETA"/>
    <property type="match status" value="1"/>
</dbReference>
<keyword evidence="10 13" id="KW-0139">CF(1)</keyword>
<feature type="binding site" evidence="13">
    <location>
        <begin position="152"/>
        <end position="159"/>
    </location>
    <ligand>
        <name>ATP</name>
        <dbReference type="ChEBI" id="CHEBI:30616"/>
    </ligand>
</feature>
<sequence length="462" mass="50245">MSKGIIVQIIGAVVDVEFPQDAVPHVYDALKITTEGQGQGLVLEVQQQIGGGVVRCIAMGSSDGLRRGLEIENTHNPIKVPVGVQTLGRIMDVLGNPIDEKGPVGEEERWSIHREAPSYEEQANSTELLETGIKVIDLVCPFAKGGKVGLFGGAGVGKTVNMMELIRNIAIEHSGYSVFAGVGERTREGNDFYHEMSESNVLDKVSLVYGQMNEPPGNRLRVALTGLTMAEKFRDEGRDVLFFVDNIYRYTLAGTEVSALLGRMPSAVGYQPTLAEEMGVLQERITSTKTGSITSVQAVYVPADDLTDPSPATTFAHLDATVVLSRQIAALGIYPAVDPLDSTSRQLDPQVVGEEHYSVARGVQTVLQRYKELKDIIAILGMDELSEDDKLTVARARKIERFLSQPFFVAEVFTGSPGKYVSLKDTISGFKGILDGDYDSLPEQAFYMVGSIDEVVEKAKKL</sequence>
<proteinExistence type="inferred from homology"/>
<evidence type="ECO:0000256" key="2">
    <source>
        <dbReference type="ARBA" id="ARBA00022448"/>
    </source>
</evidence>
<name>A0ABS1QWP1_9GAMM</name>
<dbReference type="CDD" id="cd18115">
    <property type="entry name" value="ATP-synt_F1_beta_N"/>
    <property type="match status" value="1"/>
</dbReference>
<comment type="subcellular location">
    <subcellularLocation>
        <location evidence="13">Cell membrane</location>
        <topology evidence="13">Peripheral membrane protein</topology>
    </subcellularLocation>
    <subcellularLocation>
        <location evidence="1">Membrane</location>
    </subcellularLocation>
</comment>
<dbReference type="Pfam" id="PF22919">
    <property type="entry name" value="ATP-synt_VA_C"/>
    <property type="match status" value="1"/>
</dbReference>
<dbReference type="SUPFAM" id="SSF50615">
    <property type="entry name" value="N-terminal domain of alpha and beta subunits of F1 ATP synthase"/>
    <property type="match status" value="1"/>
</dbReference>
<evidence type="ECO:0000256" key="4">
    <source>
        <dbReference type="ARBA" id="ARBA00022741"/>
    </source>
</evidence>
<organism evidence="15 16">
    <name type="scientific">Zobellella iuensis</name>
    <dbReference type="NCBI Taxonomy" id="2803811"/>
    <lineage>
        <taxon>Bacteria</taxon>
        <taxon>Pseudomonadati</taxon>
        <taxon>Pseudomonadota</taxon>
        <taxon>Gammaproteobacteria</taxon>
        <taxon>Aeromonadales</taxon>
        <taxon>Aeromonadaceae</taxon>
        <taxon>Zobellella</taxon>
    </lineage>
</organism>
<dbReference type="Proteomes" id="UP000638570">
    <property type="component" value="Unassembled WGS sequence"/>
</dbReference>
<feature type="domain" description="AAA+ ATPase" evidence="14">
    <location>
        <begin position="144"/>
        <end position="329"/>
    </location>
</feature>
<evidence type="ECO:0000256" key="13">
    <source>
        <dbReference type="HAMAP-Rule" id="MF_01347"/>
    </source>
</evidence>
<dbReference type="CDD" id="cd01133">
    <property type="entry name" value="F1-ATPase_beta_CD"/>
    <property type="match status" value="1"/>
</dbReference>
<dbReference type="EMBL" id="JAERTZ010000033">
    <property type="protein sequence ID" value="MBL1379305.1"/>
    <property type="molecule type" value="Genomic_DNA"/>
</dbReference>
<dbReference type="RefSeq" id="WP_202088500.1">
    <property type="nucleotide sequence ID" value="NZ_JAERTZ010000033.1"/>
</dbReference>
<evidence type="ECO:0000256" key="9">
    <source>
        <dbReference type="ARBA" id="ARBA00023136"/>
    </source>
</evidence>
<keyword evidence="3 13" id="KW-1003">Cell membrane</keyword>
<evidence type="ECO:0000256" key="12">
    <source>
        <dbReference type="ARBA" id="ARBA00024342"/>
    </source>
</evidence>
<dbReference type="EC" id="7.1.2.2" evidence="13"/>
<dbReference type="NCBIfam" id="TIGR01039">
    <property type="entry name" value="atpD"/>
    <property type="match status" value="1"/>
</dbReference>
<accession>A0ABS1QWP1</accession>
<evidence type="ECO:0000313" key="16">
    <source>
        <dbReference type="Proteomes" id="UP000638570"/>
    </source>
</evidence>
<keyword evidence="2 13" id="KW-0813">Transport</keyword>
<dbReference type="Pfam" id="PF02874">
    <property type="entry name" value="ATP-synt_ab_N"/>
    <property type="match status" value="1"/>
</dbReference>
<dbReference type="InterPro" id="IPR000194">
    <property type="entry name" value="ATPase_F1/V1/A1_a/bsu_nucl-bd"/>
</dbReference>
<keyword evidence="5 13" id="KW-0375">Hydrogen ion transport</keyword>
<gene>
    <name evidence="13 15" type="primary">atpD</name>
    <name evidence="15" type="ORF">JKV55_18545</name>
</gene>
<comment type="function">
    <text evidence="13">Produces ATP from ADP in the presence of a proton gradient across the membrane. The catalytic sites are hosted primarily by the beta subunits.</text>
</comment>
<comment type="catalytic activity">
    <reaction evidence="13">
        <text>ATP + H2O + 4 H(+)(in) = ADP + phosphate + 5 H(+)(out)</text>
        <dbReference type="Rhea" id="RHEA:57720"/>
        <dbReference type="ChEBI" id="CHEBI:15377"/>
        <dbReference type="ChEBI" id="CHEBI:15378"/>
        <dbReference type="ChEBI" id="CHEBI:30616"/>
        <dbReference type="ChEBI" id="CHEBI:43474"/>
        <dbReference type="ChEBI" id="CHEBI:456216"/>
        <dbReference type="EC" id="7.1.2.2"/>
    </reaction>
</comment>
<evidence type="ECO:0000256" key="10">
    <source>
        <dbReference type="ARBA" id="ARBA00023196"/>
    </source>
</evidence>
<evidence type="ECO:0000256" key="6">
    <source>
        <dbReference type="ARBA" id="ARBA00022840"/>
    </source>
</evidence>
<keyword evidence="16" id="KW-1185">Reference proteome</keyword>
<keyword evidence="7 13" id="KW-1278">Translocase</keyword>